<dbReference type="Gene3D" id="3.40.50.10610">
    <property type="entry name" value="ABC-type transport auxiliary lipoprotein component"/>
    <property type="match status" value="1"/>
</dbReference>
<dbReference type="CDD" id="cd00383">
    <property type="entry name" value="trans_reg_C"/>
    <property type="match status" value="1"/>
</dbReference>
<sequence>MSGENSEISAKSEDAIWLGRSQFLIREKELKSASGQTIRLRRQSTEVLAFLVSRAGHVVSKTALIENVWPDTFVTDDSLGQCIVDIRRVLEDTDHSILQTYPKKGYRLVPAKHNTRQAGIFSTKRRWFLPSIAAVALAVFAGIQGYFFTMRDTTDVASPALPNEPSLIVLPFDNQSGKSDLEYLAAGFSTSIRTQLSKFPQIFVIAGPTSMTFKNSPGTARGIGREMGVGYILDGSIHELGEGLSVNAELIDAASERTIWADQYDLSGEGALQAHTAIVEQIVSTLNVVVLEEEIAAVNSRPSESAHAYDLFMRAEAASNRLTRDGRLKSVELLTQAIELDPDYLAAHLELSGRYLSLYRFGAADDPEKAVRLARYHAEQALEISQSDYRSHFRMGMLHLFADQDHNFALAAFQRALEKNQNDADVLYNMGFLRSLMGDAAEAIEWNDKAKRVNPRYPGWYNFNAAQSRFFIGDYEEAETLARLGMAQYPTSLPPRRVLIATLVEMGRLEEARKEVDDYLKVSPDFRLSTFRNTPFQHDADRERYYNAMRDAGMPD</sequence>
<dbReference type="InterPro" id="IPR011990">
    <property type="entry name" value="TPR-like_helical_dom_sf"/>
</dbReference>
<feature type="DNA-binding region" description="OmpR/PhoB-type" evidence="5">
    <location>
        <begin position="13"/>
        <end position="110"/>
    </location>
</feature>
<evidence type="ECO:0000256" key="6">
    <source>
        <dbReference type="SAM" id="Phobius"/>
    </source>
</evidence>
<evidence type="ECO:0000313" key="8">
    <source>
        <dbReference type="EMBL" id="MDA5095765.1"/>
    </source>
</evidence>
<dbReference type="Pfam" id="PF00486">
    <property type="entry name" value="Trans_reg_C"/>
    <property type="match status" value="1"/>
</dbReference>
<dbReference type="InterPro" id="IPR016032">
    <property type="entry name" value="Sig_transdc_resp-reg_C-effctor"/>
</dbReference>
<dbReference type="Gene3D" id="1.25.40.10">
    <property type="entry name" value="Tetratricopeptide repeat domain"/>
    <property type="match status" value="1"/>
</dbReference>
<evidence type="ECO:0000256" key="4">
    <source>
        <dbReference type="PROSITE-ProRule" id="PRU00339"/>
    </source>
</evidence>
<dbReference type="InterPro" id="IPR036388">
    <property type="entry name" value="WH-like_DNA-bd_sf"/>
</dbReference>
<keyword evidence="6" id="KW-1133">Transmembrane helix</keyword>
<keyword evidence="6" id="KW-0812">Transmembrane</keyword>
<reference evidence="8 9" key="1">
    <citation type="submission" date="2023-01" db="EMBL/GenBank/DDBJ databases">
        <authorList>
            <person name="Yoon J.-W."/>
        </authorList>
    </citation>
    <scope>NUCLEOTIDE SEQUENCE [LARGE SCALE GENOMIC DNA]</scope>
    <source>
        <strain evidence="8 9">KMU-50</strain>
    </source>
</reference>
<dbReference type="Gene3D" id="1.10.10.10">
    <property type="entry name" value="Winged helix-like DNA-binding domain superfamily/Winged helix DNA-binding domain"/>
    <property type="match status" value="1"/>
</dbReference>
<feature type="domain" description="OmpR/PhoB-type" evidence="7">
    <location>
        <begin position="13"/>
        <end position="110"/>
    </location>
</feature>
<dbReference type="InterPro" id="IPR051685">
    <property type="entry name" value="Ycf3/AcsC/BcsC/TPR_MFPF"/>
</dbReference>
<dbReference type="SUPFAM" id="SSF48452">
    <property type="entry name" value="TPR-like"/>
    <property type="match status" value="1"/>
</dbReference>
<keyword evidence="6" id="KW-0472">Membrane</keyword>
<evidence type="ECO:0000256" key="3">
    <source>
        <dbReference type="ARBA" id="ARBA00023125"/>
    </source>
</evidence>
<dbReference type="Proteomes" id="UP001528040">
    <property type="component" value="Unassembled WGS sequence"/>
</dbReference>
<dbReference type="RefSeq" id="WP_271055474.1">
    <property type="nucleotide sequence ID" value="NZ_JAQIIO010000015.1"/>
</dbReference>
<dbReference type="SMART" id="SM00028">
    <property type="entry name" value="TPR"/>
    <property type="match status" value="3"/>
</dbReference>
<protein>
    <submittedName>
        <fullName evidence="8">Winged helix-turn-helix domain-containing protein</fullName>
    </submittedName>
</protein>
<dbReference type="InterPro" id="IPR019734">
    <property type="entry name" value="TPR_rpt"/>
</dbReference>
<evidence type="ECO:0000313" key="9">
    <source>
        <dbReference type="Proteomes" id="UP001528040"/>
    </source>
</evidence>
<evidence type="ECO:0000259" key="7">
    <source>
        <dbReference type="PROSITE" id="PS51755"/>
    </source>
</evidence>
<evidence type="ECO:0000256" key="2">
    <source>
        <dbReference type="ARBA" id="ARBA00022803"/>
    </source>
</evidence>
<gene>
    <name evidence="8" type="ORF">O2N63_16870</name>
</gene>
<keyword evidence="9" id="KW-1185">Reference proteome</keyword>
<comment type="caution">
    <text evidence="8">The sequence shown here is derived from an EMBL/GenBank/DDBJ whole genome shotgun (WGS) entry which is preliminary data.</text>
</comment>
<organism evidence="8 9">
    <name type="scientific">Aliiroseovarius salicola</name>
    <dbReference type="NCBI Taxonomy" id="3009082"/>
    <lineage>
        <taxon>Bacteria</taxon>
        <taxon>Pseudomonadati</taxon>
        <taxon>Pseudomonadota</taxon>
        <taxon>Alphaproteobacteria</taxon>
        <taxon>Rhodobacterales</taxon>
        <taxon>Paracoccaceae</taxon>
        <taxon>Aliiroseovarius</taxon>
    </lineage>
</organism>
<dbReference type="EMBL" id="JAQIIO010000015">
    <property type="protein sequence ID" value="MDA5095765.1"/>
    <property type="molecule type" value="Genomic_DNA"/>
</dbReference>
<dbReference type="PANTHER" id="PTHR44943:SF8">
    <property type="entry name" value="TPR REPEAT-CONTAINING PROTEIN MJ0263"/>
    <property type="match status" value="1"/>
</dbReference>
<accession>A0ABT4W5M1</accession>
<dbReference type="PANTHER" id="PTHR44943">
    <property type="entry name" value="CELLULOSE SYNTHASE OPERON PROTEIN C"/>
    <property type="match status" value="1"/>
</dbReference>
<keyword evidence="3 5" id="KW-0238">DNA-binding</keyword>
<evidence type="ECO:0000256" key="1">
    <source>
        <dbReference type="ARBA" id="ARBA00022737"/>
    </source>
</evidence>
<dbReference type="SUPFAM" id="SSF46894">
    <property type="entry name" value="C-terminal effector domain of the bipartite response regulators"/>
    <property type="match status" value="1"/>
</dbReference>
<evidence type="ECO:0000256" key="5">
    <source>
        <dbReference type="PROSITE-ProRule" id="PRU01091"/>
    </source>
</evidence>
<dbReference type="Pfam" id="PF13431">
    <property type="entry name" value="TPR_17"/>
    <property type="match status" value="1"/>
</dbReference>
<feature type="transmembrane region" description="Helical" evidence="6">
    <location>
        <begin position="127"/>
        <end position="148"/>
    </location>
</feature>
<dbReference type="SMART" id="SM00862">
    <property type="entry name" value="Trans_reg_C"/>
    <property type="match status" value="1"/>
</dbReference>
<feature type="repeat" description="TPR" evidence="4">
    <location>
        <begin position="424"/>
        <end position="457"/>
    </location>
</feature>
<dbReference type="PROSITE" id="PS50005">
    <property type="entry name" value="TPR"/>
    <property type="match status" value="1"/>
</dbReference>
<proteinExistence type="predicted"/>
<dbReference type="InterPro" id="IPR001867">
    <property type="entry name" value="OmpR/PhoB-type_DNA-bd"/>
</dbReference>
<dbReference type="PROSITE" id="PS51755">
    <property type="entry name" value="OMPR_PHOB"/>
    <property type="match status" value="1"/>
</dbReference>
<keyword evidence="1" id="KW-0677">Repeat</keyword>
<keyword evidence="2 4" id="KW-0802">TPR repeat</keyword>
<name>A0ABT4W5M1_9RHOB</name>